<dbReference type="Proteomes" id="UP000615446">
    <property type="component" value="Unassembled WGS sequence"/>
</dbReference>
<gene>
    <name evidence="1" type="ORF">RCL2_000482000</name>
</gene>
<dbReference type="AlphaFoldDB" id="A0A8H3QI02"/>
<organism evidence="1 2">
    <name type="scientific">Rhizophagus clarus</name>
    <dbReference type="NCBI Taxonomy" id="94130"/>
    <lineage>
        <taxon>Eukaryota</taxon>
        <taxon>Fungi</taxon>
        <taxon>Fungi incertae sedis</taxon>
        <taxon>Mucoromycota</taxon>
        <taxon>Glomeromycotina</taxon>
        <taxon>Glomeromycetes</taxon>
        <taxon>Glomerales</taxon>
        <taxon>Glomeraceae</taxon>
        <taxon>Rhizophagus</taxon>
    </lineage>
</organism>
<dbReference type="EMBL" id="BLAL01000030">
    <property type="protein sequence ID" value="GES77449.1"/>
    <property type="molecule type" value="Genomic_DNA"/>
</dbReference>
<sequence length="85" mass="9875">MLQIVSVFGQFVSKLSYYGVEKSEKEIQQILKDTNLYEEEERITLEEVMTKINLEQTAIDDDSKTIDDKPLELEEALDLTNSQFL</sequence>
<reference evidence="1" key="1">
    <citation type="submission" date="2019-10" db="EMBL/GenBank/DDBJ databases">
        <title>Conservation and host-specific expression of non-tandemly repeated heterogenous ribosome RNA gene in arbuscular mycorrhizal fungi.</title>
        <authorList>
            <person name="Maeda T."/>
            <person name="Kobayashi Y."/>
            <person name="Nakagawa T."/>
            <person name="Ezawa T."/>
            <person name="Yamaguchi K."/>
            <person name="Bino T."/>
            <person name="Nishimoto Y."/>
            <person name="Shigenobu S."/>
            <person name="Kawaguchi M."/>
        </authorList>
    </citation>
    <scope>NUCLEOTIDE SEQUENCE</scope>
    <source>
        <strain evidence="1">HR1</strain>
    </source>
</reference>
<comment type="caution">
    <text evidence="1">The sequence shown here is derived from an EMBL/GenBank/DDBJ whole genome shotgun (WGS) entry which is preliminary data.</text>
</comment>
<accession>A0A8H3QI02</accession>
<proteinExistence type="predicted"/>
<evidence type="ECO:0000313" key="2">
    <source>
        <dbReference type="Proteomes" id="UP000615446"/>
    </source>
</evidence>
<protein>
    <submittedName>
        <fullName evidence="1">Uncharacterized protein</fullName>
    </submittedName>
</protein>
<evidence type="ECO:0000313" key="1">
    <source>
        <dbReference type="EMBL" id="GES77449.1"/>
    </source>
</evidence>
<name>A0A8H3QI02_9GLOM</name>